<keyword evidence="5" id="KW-0862">Zinc</keyword>
<feature type="domain" description="Probable transposase IS891/IS1136/IS1341" evidence="8">
    <location>
        <begin position="203"/>
        <end position="321"/>
    </location>
</feature>
<dbReference type="PANTHER" id="PTHR30405">
    <property type="entry name" value="TRANSPOSASE"/>
    <property type="match status" value="1"/>
</dbReference>
<comment type="similarity">
    <text evidence="1">In the C-terminal section; belongs to the transposase 35 family.</text>
</comment>
<keyword evidence="6" id="KW-0238">DNA-binding</keyword>
<evidence type="ECO:0000259" key="10">
    <source>
        <dbReference type="Pfam" id="PF12323"/>
    </source>
</evidence>
<keyword evidence="3" id="KW-0815">Transposition</keyword>
<proteinExistence type="inferred from homology"/>
<dbReference type="InterPro" id="IPR010095">
    <property type="entry name" value="Cas12f1-like_TNB"/>
</dbReference>
<evidence type="ECO:0000259" key="9">
    <source>
        <dbReference type="Pfam" id="PF07282"/>
    </source>
</evidence>
<name>A0A379PIQ9_ECTOL</name>
<feature type="domain" description="Cas12f1-like TNB" evidence="9">
    <location>
        <begin position="348"/>
        <end position="414"/>
    </location>
</feature>
<evidence type="ECO:0000256" key="6">
    <source>
        <dbReference type="ARBA" id="ARBA00023125"/>
    </source>
</evidence>
<dbReference type="Pfam" id="PF01385">
    <property type="entry name" value="OrfB_IS605"/>
    <property type="match status" value="1"/>
</dbReference>
<dbReference type="Pfam" id="PF07282">
    <property type="entry name" value="Cas12f1-like_TNB"/>
    <property type="match status" value="1"/>
</dbReference>
<dbReference type="InterPro" id="IPR001959">
    <property type="entry name" value="Transposase"/>
</dbReference>
<evidence type="ECO:0000313" key="11">
    <source>
        <dbReference type="EMBL" id="SUE72680.1"/>
    </source>
</evidence>
<evidence type="ECO:0000256" key="5">
    <source>
        <dbReference type="ARBA" id="ARBA00022833"/>
    </source>
</evidence>
<dbReference type="Proteomes" id="UP000255303">
    <property type="component" value="Unassembled WGS sequence"/>
</dbReference>
<evidence type="ECO:0000256" key="2">
    <source>
        <dbReference type="ARBA" id="ARBA00011044"/>
    </source>
</evidence>
<dbReference type="AlphaFoldDB" id="A0A379PIQ9"/>
<evidence type="ECO:0000256" key="3">
    <source>
        <dbReference type="ARBA" id="ARBA00022578"/>
    </source>
</evidence>
<evidence type="ECO:0000256" key="1">
    <source>
        <dbReference type="ARBA" id="ARBA00008761"/>
    </source>
</evidence>
<dbReference type="GO" id="GO:0006310">
    <property type="term" value="P:DNA recombination"/>
    <property type="evidence" value="ECO:0007669"/>
    <property type="project" value="UniProtKB-KW"/>
</dbReference>
<keyword evidence="7" id="KW-0233">DNA recombination</keyword>
<dbReference type="GO" id="GO:0046872">
    <property type="term" value="F:metal ion binding"/>
    <property type="evidence" value="ECO:0007669"/>
    <property type="project" value="UniProtKB-KW"/>
</dbReference>
<evidence type="ECO:0000259" key="8">
    <source>
        <dbReference type="Pfam" id="PF01385"/>
    </source>
</evidence>
<organism evidence="11 12">
    <name type="scientific">Ectopseudomonas oleovorans</name>
    <name type="common">Pseudomonas oleovorans</name>
    <dbReference type="NCBI Taxonomy" id="301"/>
    <lineage>
        <taxon>Bacteria</taxon>
        <taxon>Pseudomonadati</taxon>
        <taxon>Pseudomonadota</taxon>
        <taxon>Gammaproteobacteria</taxon>
        <taxon>Pseudomonadales</taxon>
        <taxon>Pseudomonadaceae</taxon>
        <taxon>Ectopseudomonas</taxon>
    </lineage>
</organism>
<evidence type="ECO:0000256" key="4">
    <source>
        <dbReference type="ARBA" id="ARBA00022723"/>
    </source>
</evidence>
<reference evidence="11 12" key="1">
    <citation type="submission" date="2018-06" db="EMBL/GenBank/DDBJ databases">
        <authorList>
            <consortium name="Pathogen Informatics"/>
            <person name="Doyle S."/>
        </authorList>
    </citation>
    <scope>NUCLEOTIDE SEQUENCE [LARGE SCALE GENOMIC DNA]</scope>
    <source>
        <strain evidence="11 12">NCTC10692</strain>
    </source>
</reference>
<dbReference type="Pfam" id="PF12323">
    <property type="entry name" value="HTH_OrfB_IS605"/>
    <property type="match status" value="1"/>
</dbReference>
<dbReference type="EMBL" id="UGUV01000003">
    <property type="protein sequence ID" value="SUE72680.1"/>
    <property type="molecule type" value="Genomic_DNA"/>
</dbReference>
<dbReference type="GO" id="GO:0003677">
    <property type="term" value="F:DNA binding"/>
    <property type="evidence" value="ECO:0007669"/>
    <property type="project" value="UniProtKB-KW"/>
</dbReference>
<dbReference type="PANTHER" id="PTHR30405:SF25">
    <property type="entry name" value="RNA-GUIDED DNA ENDONUCLEASE INSQ-RELATED"/>
    <property type="match status" value="1"/>
</dbReference>
<keyword evidence="4" id="KW-0479">Metal-binding</keyword>
<dbReference type="SUPFAM" id="SSF57783">
    <property type="entry name" value="Zinc beta-ribbon"/>
    <property type="match status" value="1"/>
</dbReference>
<feature type="domain" description="Transposase putative helix-turn-helix" evidence="10">
    <location>
        <begin position="42"/>
        <end position="89"/>
    </location>
</feature>
<comment type="similarity">
    <text evidence="2">In the N-terminal section; belongs to the transposase 2 family.</text>
</comment>
<dbReference type="InterPro" id="IPR021027">
    <property type="entry name" value="Transposase_put_HTH"/>
</dbReference>
<dbReference type="InterPro" id="IPR051399">
    <property type="entry name" value="RNA-guided_DNA_endo/Transpos"/>
</dbReference>
<dbReference type="NCBIfam" id="NF040570">
    <property type="entry name" value="guided_TnpB"/>
    <property type="match status" value="1"/>
</dbReference>
<gene>
    <name evidence="11" type="ORF">NCTC10692_04836</name>
</gene>
<protein>
    <submittedName>
        <fullName evidence="11">Transposase, IS605 OrfB family</fullName>
    </submittedName>
</protein>
<evidence type="ECO:0000313" key="12">
    <source>
        <dbReference type="Proteomes" id="UP000255303"/>
    </source>
</evidence>
<evidence type="ECO:0000256" key="7">
    <source>
        <dbReference type="ARBA" id="ARBA00023172"/>
    </source>
</evidence>
<accession>A0A379PIQ9</accession>
<dbReference type="GO" id="GO:0032196">
    <property type="term" value="P:transposition"/>
    <property type="evidence" value="ECO:0007669"/>
    <property type="project" value="UniProtKB-KW"/>
</dbReference>
<sequence>MGFAGFLYHLARKAPEFSPGMDSADGQTVLAFIAVYKYSYSMVRRQAFKYRIEPTGEQLRKLRRFSGACRFVFNKALALQKEHYEQGAKKLGYAGLCKLLTEWKAQQETAWLSDTPSQALQQTLKDLEQAYGNFFAKRAALPRFKKKGQHDSFRYPQGVKLEQGNSRVFLPKLGWLKYRNSRATLGAVKNVTVSQSAGHWYVSIQTEREVDVPLHASPLATGIDLGVVRFATLWDGHAETVLYPLNSFNRHQHRLAKAQRQMSRKTKFSNNWKKAKARVQRINRQIANARNDYLHKASHSLSKSHALLCVEDLQVSNMSRSAAGDTDVPGKNVKQKSGLNRSILDQGWGEFRRQLEYKAQWTGGDVLAVPAHNTSRQCPACGHTDKDNRKTQSLFLCVACGHTENADLVAAKNIRERGLNLLKGLDIAQIACEVNGATKPSAARTRRSDEAAKAA</sequence>